<gene>
    <name evidence="1" type="ORF">A1359_17095</name>
</gene>
<keyword evidence="2" id="KW-1185">Reference proteome</keyword>
<evidence type="ECO:0000313" key="1">
    <source>
        <dbReference type="EMBL" id="OAI10206.1"/>
    </source>
</evidence>
<dbReference type="Pfam" id="PF09720">
    <property type="entry name" value="Unstab_antitox"/>
    <property type="match status" value="1"/>
</dbReference>
<evidence type="ECO:0000313" key="2">
    <source>
        <dbReference type="Proteomes" id="UP000078476"/>
    </source>
</evidence>
<dbReference type="EMBL" id="LUUI01000157">
    <property type="protein sequence ID" value="OAI10206.1"/>
    <property type="molecule type" value="Genomic_DNA"/>
</dbReference>
<dbReference type="RefSeq" id="WP_066987532.1">
    <property type="nucleotide sequence ID" value="NZ_LUUI01000157.1"/>
</dbReference>
<dbReference type="OrthoDB" id="5570388at2"/>
<accession>A0A177MWX7</accession>
<protein>
    <submittedName>
        <fullName evidence="1">Addiction module antitoxin RelB</fullName>
    </submittedName>
</protein>
<dbReference type="STRING" id="980561.A1359_17095"/>
<dbReference type="InterPro" id="IPR013406">
    <property type="entry name" value="CHP02574_addiction_mod"/>
</dbReference>
<proteinExistence type="predicted"/>
<reference evidence="1 2" key="1">
    <citation type="submission" date="2016-03" db="EMBL/GenBank/DDBJ databases">
        <authorList>
            <person name="Ploux O."/>
        </authorList>
    </citation>
    <scope>NUCLEOTIDE SEQUENCE [LARGE SCALE GENOMIC DNA]</scope>
    <source>
        <strain evidence="1 2">R-45370</strain>
    </source>
</reference>
<dbReference type="AlphaFoldDB" id="A0A177MWX7"/>
<name>A0A177MWX7_9GAMM</name>
<comment type="caution">
    <text evidence="1">The sequence shown here is derived from an EMBL/GenBank/DDBJ whole genome shotgun (WGS) entry which is preliminary data.</text>
</comment>
<dbReference type="Proteomes" id="UP000078476">
    <property type="component" value="Unassembled WGS sequence"/>
</dbReference>
<sequence length="74" mass="8180">MNLAQLESEVFALPIQDRAALAKRLLLSLEEVSDAEFETLWGEESARRAAELDLGMTQAIPGQEVAKKARALLR</sequence>
<organism evidence="1 2">
    <name type="scientific">Methylomonas lenta</name>
    <dbReference type="NCBI Taxonomy" id="980561"/>
    <lineage>
        <taxon>Bacteria</taxon>
        <taxon>Pseudomonadati</taxon>
        <taxon>Pseudomonadota</taxon>
        <taxon>Gammaproteobacteria</taxon>
        <taxon>Methylococcales</taxon>
        <taxon>Methylococcaceae</taxon>
        <taxon>Methylomonas</taxon>
    </lineage>
</organism>